<evidence type="ECO:0000313" key="1">
    <source>
        <dbReference type="EMBL" id="KAH3702196.1"/>
    </source>
</evidence>
<accession>A0A9D4BPE1</accession>
<reference evidence="1" key="2">
    <citation type="submission" date="2020-11" db="EMBL/GenBank/DDBJ databases">
        <authorList>
            <person name="McCartney M.A."/>
            <person name="Auch B."/>
            <person name="Kono T."/>
            <person name="Mallez S."/>
            <person name="Becker A."/>
            <person name="Gohl D.M."/>
            <person name="Silverstein K.A.T."/>
            <person name="Koren S."/>
            <person name="Bechman K.B."/>
            <person name="Herman A."/>
            <person name="Abrahante J.E."/>
            <person name="Garbe J."/>
        </authorList>
    </citation>
    <scope>NUCLEOTIDE SEQUENCE</scope>
    <source>
        <strain evidence="1">Duluth1</strain>
        <tissue evidence="1">Whole animal</tissue>
    </source>
</reference>
<sequence length="68" mass="7543">MSRAGNDYDTTYLASMNDGIGDYNHMVSTTIGRENCTKDREQGGYDFLHGVKTKLPPCDDMDNAHANI</sequence>
<proteinExistence type="predicted"/>
<evidence type="ECO:0000313" key="2">
    <source>
        <dbReference type="Proteomes" id="UP000828390"/>
    </source>
</evidence>
<name>A0A9D4BPE1_DREPO</name>
<reference evidence="1" key="1">
    <citation type="journal article" date="2019" name="bioRxiv">
        <title>The Genome of the Zebra Mussel, Dreissena polymorpha: A Resource for Invasive Species Research.</title>
        <authorList>
            <person name="McCartney M.A."/>
            <person name="Auch B."/>
            <person name="Kono T."/>
            <person name="Mallez S."/>
            <person name="Zhang Y."/>
            <person name="Obille A."/>
            <person name="Becker A."/>
            <person name="Abrahante J.E."/>
            <person name="Garbe J."/>
            <person name="Badalamenti J.P."/>
            <person name="Herman A."/>
            <person name="Mangelson H."/>
            <person name="Liachko I."/>
            <person name="Sullivan S."/>
            <person name="Sone E.D."/>
            <person name="Koren S."/>
            <person name="Silverstein K.A.T."/>
            <person name="Beckman K.B."/>
            <person name="Gohl D.M."/>
        </authorList>
    </citation>
    <scope>NUCLEOTIDE SEQUENCE</scope>
    <source>
        <strain evidence="1">Duluth1</strain>
        <tissue evidence="1">Whole animal</tissue>
    </source>
</reference>
<organism evidence="1 2">
    <name type="scientific">Dreissena polymorpha</name>
    <name type="common">Zebra mussel</name>
    <name type="synonym">Mytilus polymorpha</name>
    <dbReference type="NCBI Taxonomy" id="45954"/>
    <lineage>
        <taxon>Eukaryota</taxon>
        <taxon>Metazoa</taxon>
        <taxon>Spiralia</taxon>
        <taxon>Lophotrochozoa</taxon>
        <taxon>Mollusca</taxon>
        <taxon>Bivalvia</taxon>
        <taxon>Autobranchia</taxon>
        <taxon>Heteroconchia</taxon>
        <taxon>Euheterodonta</taxon>
        <taxon>Imparidentia</taxon>
        <taxon>Neoheterodontei</taxon>
        <taxon>Myida</taxon>
        <taxon>Dreissenoidea</taxon>
        <taxon>Dreissenidae</taxon>
        <taxon>Dreissena</taxon>
    </lineage>
</organism>
<dbReference type="EMBL" id="JAIWYP010000015">
    <property type="protein sequence ID" value="KAH3702196.1"/>
    <property type="molecule type" value="Genomic_DNA"/>
</dbReference>
<gene>
    <name evidence="1" type="ORF">DPMN_077203</name>
</gene>
<dbReference type="AlphaFoldDB" id="A0A9D4BPE1"/>
<comment type="caution">
    <text evidence="1">The sequence shown here is derived from an EMBL/GenBank/DDBJ whole genome shotgun (WGS) entry which is preliminary data.</text>
</comment>
<protein>
    <submittedName>
        <fullName evidence="1">Uncharacterized protein</fullName>
    </submittedName>
</protein>
<keyword evidence="2" id="KW-1185">Reference proteome</keyword>
<dbReference type="Proteomes" id="UP000828390">
    <property type="component" value="Unassembled WGS sequence"/>
</dbReference>